<dbReference type="Pfam" id="PF01878">
    <property type="entry name" value="EVE"/>
    <property type="match status" value="1"/>
</dbReference>
<dbReference type="InterPro" id="IPR002740">
    <property type="entry name" value="EVE_domain"/>
</dbReference>
<protein>
    <recommendedName>
        <fullName evidence="1">UPF0310 protein E0F88_27660</fullName>
    </recommendedName>
</protein>
<evidence type="ECO:0000259" key="2">
    <source>
        <dbReference type="Pfam" id="PF01878"/>
    </source>
</evidence>
<sequence length="148" mass="16940">MTEENRGRKYWVIAASKDHVKNGVAAGITQANHGKAGPLKRMHKNDFVIYYSSKQTLGKTDKCQESTAIGEISDQEIFQVKISENFEPFRRRTNFLQSGDIPVLPLVDQLDFIVNKKSWGYPFRLGFFEINQHDFDLMSSKMLSGKHV</sequence>
<feature type="domain" description="EVE" evidence="2">
    <location>
        <begin position="9"/>
        <end position="138"/>
    </location>
</feature>
<dbReference type="RefSeq" id="WP_131961581.1">
    <property type="nucleotide sequence ID" value="NZ_SMFL01000014.1"/>
</dbReference>
<dbReference type="AlphaFoldDB" id="A0A4R5DG21"/>
<dbReference type="InterPro" id="IPR022996">
    <property type="entry name" value="UPF0310"/>
</dbReference>
<proteinExistence type="inferred from homology"/>
<evidence type="ECO:0000313" key="4">
    <source>
        <dbReference type="Proteomes" id="UP000294850"/>
    </source>
</evidence>
<dbReference type="CDD" id="cd21132">
    <property type="entry name" value="EVE-like"/>
    <property type="match status" value="1"/>
</dbReference>
<dbReference type="SUPFAM" id="SSF88697">
    <property type="entry name" value="PUA domain-like"/>
    <property type="match status" value="1"/>
</dbReference>
<comment type="caution">
    <text evidence="3">The sequence shown here is derived from an EMBL/GenBank/DDBJ whole genome shotgun (WGS) entry which is preliminary data.</text>
</comment>
<name>A0A4R5DG21_9BACT</name>
<dbReference type="NCBIfam" id="NF002616">
    <property type="entry name" value="PRK02268.1-2"/>
    <property type="match status" value="1"/>
</dbReference>
<evidence type="ECO:0000256" key="1">
    <source>
        <dbReference type="HAMAP-Rule" id="MF_00771"/>
    </source>
</evidence>
<comment type="similarity">
    <text evidence="1">Belongs to the UPF0310 family.</text>
</comment>
<gene>
    <name evidence="3" type="ORF">E0F88_27660</name>
</gene>
<reference evidence="3 4" key="1">
    <citation type="submission" date="2019-03" db="EMBL/GenBank/DDBJ databases">
        <title>Dyadobacter AR-3-6 sp. nov., isolated from arctic soil.</title>
        <authorList>
            <person name="Chaudhary D.K."/>
        </authorList>
    </citation>
    <scope>NUCLEOTIDE SEQUENCE [LARGE SCALE GENOMIC DNA]</scope>
    <source>
        <strain evidence="3 4">AR-3-6</strain>
    </source>
</reference>
<dbReference type="InterPro" id="IPR015947">
    <property type="entry name" value="PUA-like_sf"/>
</dbReference>
<dbReference type="Gene3D" id="3.10.590.10">
    <property type="entry name" value="ph1033 like domains"/>
    <property type="match status" value="1"/>
</dbReference>
<dbReference type="Proteomes" id="UP000294850">
    <property type="component" value="Unassembled WGS sequence"/>
</dbReference>
<accession>A0A4R5DG21</accession>
<keyword evidence="4" id="KW-1185">Reference proteome</keyword>
<evidence type="ECO:0000313" key="3">
    <source>
        <dbReference type="EMBL" id="TDE10851.1"/>
    </source>
</evidence>
<organism evidence="3 4">
    <name type="scientific">Dyadobacter psychrotolerans</name>
    <dbReference type="NCBI Taxonomy" id="2541721"/>
    <lineage>
        <taxon>Bacteria</taxon>
        <taxon>Pseudomonadati</taxon>
        <taxon>Bacteroidota</taxon>
        <taxon>Cytophagia</taxon>
        <taxon>Cytophagales</taxon>
        <taxon>Spirosomataceae</taxon>
        <taxon>Dyadobacter</taxon>
    </lineage>
</organism>
<dbReference type="HAMAP" id="MF_00771">
    <property type="entry name" value="UPF0310"/>
    <property type="match status" value="1"/>
</dbReference>
<dbReference type="EMBL" id="SMFL01000014">
    <property type="protein sequence ID" value="TDE10851.1"/>
    <property type="molecule type" value="Genomic_DNA"/>
</dbReference>
<dbReference type="OrthoDB" id="9793567at2"/>